<feature type="coiled-coil region" evidence="1">
    <location>
        <begin position="687"/>
        <end position="714"/>
    </location>
</feature>
<accession>A0A2U3MY68</accession>
<evidence type="ECO:0000256" key="2">
    <source>
        <dbReference type="SAM" id="MobiDB-lite"/>
    </source>
</evidence>
<dbReference type="Pfam" id="PF20155">
    <property type="entry name" value="TMP_3"/>
    <property type="match status" value="1"/>
</dbReference>
<dbReference type="NCBIfam" id="TIGR02675">
    <property type="entry name" value="tape_meas_nterm"/>
    <property type="match status" value="1"/>
</dbReference>
<dbReference type="EMBL" id="OOGT01000052">
    <property type="protein sequence ID" value="SPL70303.1"/>
    <property type="molecule type" value="Genomic_DNA"/>
</dbReference>
<dbReference type="InterPro" id="IPR027267">
    <property type="entry name" value="AH/BAR_dom_sf"/>
</dbReference>
<dbReference type="InParanoid" id="A0A2U3MY68"/>
<organism evidence="4 5">
    <name type="scientific">Acinetobacter stercoris</name>
    <dbReference type="NCBI Taxonomy" id="2126983"/>
    <lineage>
        <taxon>Bacteria</taxon>
        <taxon>Pseudomonadati</taxon>
        <taxon>Pseudomonadota</taxon>
        <taxon>Gammaproteobacteria</taxon>
        <taxon>Moraxellales</taxon>
        <taxon>Moraxellaceae</taxon>
        <taxon>Acinetobacter</taxon>
    </lineage>
</organism>
<protein>
    <recommendedName>
        <fullName evidence="3">Tape measure protein N-terminal domain-containing protein</fullName>
    </recommendedName>
</protein>
<dbReference type="InterPro" id="IPR013491">
    <property type="entry name" value="Tape_meas_N"/>
</dbReference>
<evidence type="ECO:0000313" key="4">
    <source>
        <dbReference type="EMBL" id="SPL70303.1"/>
    </source>
</evidence>
<dbReference type="RefSeq" id="WP_121973784.1">
    <property type="nucleotide sequence ID" value="NZ_OOGT01000052.1"/>
</dbReference>
<proteinExistence type="predicted"/>
<dbReference type="Proteomes" id="UP000245974">
    <property type="component" value="Unassembled WGS sequence"/>
</dbReference>
<gene>
    <name evidence="4" type="ORF">KPC_1481</name>
</gene>
<feature type="compositionally biased region" description="Basic and acidic residues" evidence="2">
    <location>
        <begin position="1026"/>
        <end position="1042"/>
    </location>
</feature>
<dbReference type="OrthoDB" id="6174294at2"/>
<sequence length="1218" mass="130161">MSDLTFKLVMQGENSSLISTVKQSESTTKTVFDAIKREADKLRESTSETAKEIGNIIPQGTSELANQLSKSLNSASEMIKNAGDDAQSTAKNFTDFGNKAEKALTQLRRDLELARNKLNEFSKTDASPQDIEIAKQQVDKLEQEVRQADQAFGGFKQAVSSANNDLKNTESASRQAQQAISGLKTGYTALAGALAAVGIGLSAKQIIETADSYTNLSTRVKIAVGDTGNFEQAMSGVHQVALMTNSNLESTAGLFTKVNDVGQKMGLTQQQNLDLVKTINMAIQTGGGSAQATEAALQQLTQALQSGVLRGDEFNSMAEQAPGLLKALANGLGVTTGELRNMANEGQLTSSVVIKALESQSGAVSAEYAKFPLTIGKALQRIQTQWQILIGEMDKANGASATVAQWLATLADNMDVVDVLLKDIGNGFIWVGDQIKHIDPATIQAMKDVLSSTYETIKTFAGTLGTAFEGLSDKLNSSLELFLNFSSGVDTAQDKTNGFTKFLQALNIALGYVNDGFSAIGIGVNLFIGTLYDLNAAFLQLSSLVTFGSWKDAALANMDAMARKAQEYYQKASNGAIEFKSKGEQAWIDISKTQQEKDAESVASSKAKLDQLLADQQTEVQGKKATEQEKLNAVKAYAEASMQANKGVLDGTVQADLLAKGYAVTISETGKVTVTAMIESATAIENNAKKLEAVKLATENLKKADEELLNFQKQAAIERIQLEQKIAIAKASGDLNTLKSAQDSLTLLDQKEAELTANREKRLSELNLANTNSGANAETAYTKASDAAKILGIDIEQSLNKVSKKFNESGKAVDNLVAQFPALGISGKQAGDITYEAWQKWLDSAKSQAEVDLAKQKLKEFETQGVFSTKQVESGMLAIQQVLQKLPDEADPVEQAFERLGIKTKEHLKLAAQSALADFNTIQASGRATADGLKQAYDRVVQSAYASGDAASIASANSKAAYLGLQVTVDEVGKATVSAMEPLEQSMHRVRNATDGAKQGFRQLGQVARDEAQSSTDAWNEAMNAKSEKASQERNSGGRREGQSFTSYTLQDVIQKLSGMGYDEADASKYAKNIMLKATEADKSQAMSNRNEGKIENAEAFEALIKQGKTSIYGTNVIEELLVKYANGAGSASTGSSGKTANSNNDRGSNENVSSSNSANNLSSNANQSNVQSGSSSSKTVTFVFTLNNQRAELSGTDNAGQTLEAMLRQLELIQKSS</sequence>
<evidence type="ECO:0000313" key="5">
    <source>
        <dbReference type="Proteomes" id="UP000245974"/>
    </source>
</evidence>
<dbReference type="AlphaFoldDB" id="A0A2U3MY68"/>
<keyword evidence="5" id="KW-1185">Reference proteome</keyword>
<name>A0A2U3MY68_9GAMM</name>
<evidence type="ECO:0000259" key="3">
    <source>
        <dbReference type="Pfam" id="PF20155"/>
    </source>
</evidence>
<reference evidence="5" key="1">
    <citation type="submission" date="2018-03" db="EMBL/GenBank/DDBJ databases">
        <authorList>
            <person name="Blom J."/>
        </authorList>
    </citation>
    <scope>NUCLEOTIDE SEQUENCE [LARGE SCALE GENOMIC DNA]</scope>
    <source>
        <strain evidence="5">KPC-SM-21</strain>
    </source>
</reference>
<feature type="region of interest" description="Disordered" evidence="2">
    <location>
        <begin position="1006"/>
        <end position="1044"/>
    </location>
</feature>
<keyword evidence="1" id="KW-0175">Coiled coil</keyword>
<feature type="coiled-coil region" evidence="1">
    <location>
        <begin position="97"/>
        <end position="179"/>
    </location>
</feature>
<feature type="domain" description="Tape measure protein N-terminal" evidence="3">
    <location>
        <begin position="204"/>
        <end position="395"/>
    </location>
</feature>
<evidence type="ECO:0000256" key="1">
    <source>
        <dbReference type="SAM" id="Coils"/>
    </source>
</evidence>
<dbReference type="SUPFAM" id="SSF103657">
    <property type="entry name" value="BAR/IMD domain-like"/>
    <property type="match status" value="1"/>
</dbReference>
<feature type="region of interest" description="Disordered" evidence="2">
    <location>
        <begin position="1129"/>
        <end position="1176"/>
    </location>
</feature>